<reference evidence="6 7" key="1">
    <citation type="journal article" date="2015" name="Genome Announc.">
        <title>Expanding the biotechnology potential of lactobacilli through comparative genomics of 213 strains and associated genera.</title>
        <authorList>
            <person name="Sun Z."/>
            <person name="Harris H.M."/>
            <person name="McCann A."/>
            <person name="Guo C."/>
            <person name="Argimon S."/>
            <person name="Zhang W."/>
            <person name="Yang X."/>
            <person name="Jeffery I.B."/>
            <person name="Cooney J.C."/>
            <person name="Kagawa T.F."/>
            <person name="Liu W."/>
            <person name="Song Y."/>
            <person name="Salvetti E."/>
            <person name="Wrobel A."/>
            <person name="Rasinkangas P."/>
            <person name="Parkhill J."/>
            <person name="Rea M.C."/>
            <person name="O'Sullivan O."/>
            <person name="Ritari J."/>
            <person name="Douillard F.P."/>
            <person name="Paul Ross R."/>
            <person name="Yang R."/>
            <person name="Briner A.E."/>
            <person name="Felis G.E."/>
            <person name="de Vos W.M."/>
            <person name="Barrangou R."/>
            <person name="Klaenhammer T.R."/>
            <person name="Caufield P.W."/>
            <person name="Cui Y."/>
            <person name="Zhang H."/>
            <person name="O'Toole P.W."/>
        </authorList>
    </citation>
    <scope>NUCLEOTIDE SEQUENCE [LARGE SCALE GENOMIC DNA]</scope>
    <source>
        <strain evidence="6 7">DSM 15833</strain>
    </source>
</reference>
<proteinExistence type="predicted"/>
<keyword evidence="3" id="KW-0804">Transcription</keyword>
<dbReference type="GO" id="GO:0003677">
    <property type="term" value="F:DNA binding"/>
    <property type="evidence" value="ECO:0007669"/>
    <property type="project" value="UniProtKB-UniRule"/>
</dbReference>
<evidence type="ECO:0000256" key="4">
    <source>
        <dbReference type="PROSITE-ProRule" id="PRU00335"/>
    </source>
</evidence>
<evidence type="ECO:0000256" key="3">
    <source>
        <dbReference type="ARBA" id="ARBA00023163"/>
    </source>
</evidence>
<dbReference type="RefSeq" id="WP_025020212.1">
    <property type="nucleotide sequence ID" value="NZ_AZFH01000001.1"/>
</dbReference>
<evidence type="ECO:0000256" key="2">
    <source>
        <dbReference type="ARBA" id="ARBA00023125"/>
    </source>
</evidence>
<evidence type="ECO:0000256" key="1">
    <source>
        <dbReference type="ARBA" id="ARBA00023015"/>
    </source>
</evidence>
<evidence type="ECO:0000313" key="7">
    <source>
        <dbReference type="Proteomes" id="UP000051048"/>
    </source>
</evidence>
<name>A0A0R1TVR5_9LACO</name>
<evidence type="ECO:0000259" key="5">
    <source>
        <dbReference type="PROSITE" id="PS50977"/>
    </source>
</evidence>
<dbReference type="InterPro" id="IPR001647">
    <property type="entry name" value="HTH_TetR"/>
</dbReference>
<dbReference type="OrthoDB" id="9795242at2"/>
<organism evidence="6 7">
    <name type="scientific">Ligilactobacillus equi DSM 15833 = JCM 10991</name>
    <dbReference type="NCBI Taxonomy" id="1423740"/>
    <lineage>
        <taxon>Bacteria</taxon>
        <taxon>Bacillati</taxon>
        <taxon>Bacillota</taxon>
        <taxon>Bacilli</taxon>
        <taxon>Lactobacillales</taxon>
        <taxon>Lactobacillaceae</taxon>
        <taxon>Ligilactobacillus</taxon>
    </lineage>
</organism>
<dbReference type="Proteomes" id="UP000051048">
    <property type="component" value="Unassembled WGS sequence"/>
</dbReference>
<comment type="caution">
    <text evidence="6">The sequence shown here is derived from an EMBL/GenBank/DDBJ whole genome shotgun (WGS) entry which is preliminary data.</text>
</comment>
<protein>
    <recommendedName>
        <fullName evidence="5">HTH tetR-type domain-containing protein</fullName>
    </recommendedName>
</protein>
<feature type="domain" description="HTH tetR-type" evidence="5">
    <location>
        <begin position="6"/>
        <end position="66"/>
    </location>
</feature>
<sequence length="123" mass="13980">MGRKKKFDQNLVLKQITQVFVRYGYEATSMDNLVQATGVLRGSLYAAFGSKLGMFRAALAWEENELSDQLILIAMMELSARDSQIKRMVQIWYQKQNATQVTMKLGQLILARSQILGVDSDEE</sequence>
<dbReference type="InterPro" id="IPR009057">
    <property type="entry name" value="Homeodomain-like_sf"/>
</dbReference>
<dbReference type="EMBL" id="AZFH01000001">
    <property type="protein sequence ID" value="KRL85324.1"/>
    <property type="molecule type" value="Genomic_DNA"/>
</dbReference>
<dbReference type="PANTHER" id="PTHR47506">
    <property type="entry name" value="TRANSCRIPTIONAL REGULATORY PROTEIN"/>
    <property type="match status" value="1"/>
</dbReference>
<gene>
    <name evidence="6" type="ORF">FC36_GL000696</name>
</gene>
<dbReference type="Gene3D" id="1.10.10.60">
    <property type="entry name" value="Homeodomain-like"/>
    <property type="match status" value="1"/>
</dbReference>
<dbReference type="Pfam" id="PF00440">
    <property type="entry name" value="TetR_N"/>
    <property type="match status" value="1"/>
</dbReference>
<accession>A0A0R1TVR5</accession>
<evidence type="ECO:0000313" key="6">
    <source>
        <dbReference type="EMBL" id="KRL85324.1"/>
    </source>
</evidence>
<dbReference type="PATRIC" id="fig|1423740.3.peg.743"/>
<dbReference type="STRING" id="1423740.FC36_GL000696"/>
<dbReference type="PROSITE" id="PS50977">
    <property type="entry name" value="HTH_TETR_2"/>
    <property type="match status" value="1"/>
</dbReference>
<keyword evidence="1" id="KW-0805">Transcription regulation</keyword>
<keyword evidence="2 4" id="KW-0238">DNA-binding</keyword>
<dbReference type="AlphaFoldDB" id="A0A0R1TVR5"/>
<dbReference type="SUPFAM" id="SSF46689">
    <property type="entry name" value="Homeodomain-like"/>
    <property type="match status" value="1"/>
</dbReference>
<feature type="DNA-binding region" description="H-T-H motif" evidence="4">
    <location>
        <begin position="29"/>
        <end position="48"/>
    </location>
</feature>
<dbReference type="PANTHER" id="PTHR47506:SF1">
    <property type="entry name" value="HTH-TYPE TRANSCRIPTIONAL REGULATOR YJDC"/>
    <property type="match status" value="1"/>
</dbReference>